<accession>A0A7U8C6K4</accession>
<organism evidence="1 2">
    <name type="scientific">Neptuniibacter caesariensis</name>
    <dbReference type="NCBI Taxonomy" id="207954"/>
    <lineage>
        <taxon>Bacteria</taxon>
        <taxon>Pseudomonadati</taxon>
        <taxon>Pseudomonadota</taxon>
        <taxon>Gammaproteobacteria</taxon>
        <taxon>Oceanospirillales</taxon>
        <taxon>Oceanospirillaceae</taxon>
        <taxon>Neptuniibacter</taxon>
    </lineage>
</organism>
<name>A0A7U8C6K4_NEPCE</name>
<dbReference type="OrthoDB" id="6077837at2"/>
<keyword evidence="2" id="KW-1185">Reference proteome</keyword>
<dbReference type="AlphaFoldDB" id="A0A7U8C6K4"/>
<proteinExistence type="predicted"/>
<dbReference type="EMBL" id="AAOW01000002">
    <property type="protein sequence ID" value="EAR62505.1"/>
    <property type="molecule type" value="Genomic_DNA"/>
</dbReference>
<sequence>MIGFGSKNFSIAIHIANRPELDEYRDLKVLKALSPQEIDQIVLKTGNHWRKIFNVSAKFIYQIHTQGQESWQAYRDQILFQEKSPVALLFSAPPPAETQAPDVIHIVAGRTYAKELGLEGLFWLDDQFAINETQSLIVCPYLDYRQLSNARIETLVSLVEKLQHKPEDI</sequence>
<dbReference type="RefSeq" id="WP_007021523.1">
    <property type="nucleotide sequence ID" value="NZ_CH724126.1"/>
</dbReference>
<reference evidence="1 2" key="1">
    <citation type="submission" date="2006-02" db="EMBL/GenBank/DDBJ databases">
        <authorList>
            <person name="Pinhassi J."/>
            <person name="Pedros-Alio C."/>
            <person name="Ferriera S."/>
            <person name="Johnson J."/>
            <person name="Kravitz S."/>
            <person name="Halpern A."/>
            <person name="Remington K."/>
            <person name="Beeson K."/>
            <person name="Tran B."/>
            <person name="Rogers Y.-H."/>
            <person name="Friedman R."/>
            <person name="Venter J.C."/>
        </authorList>
    </citation>
    <scope>NUCLEOTIDE SEQUENCE [LARGE SCALE GENOMIC DNA]</scope>
    <source>
        <strain evidence="1 2">MED92</strain>
    </source>
</reference>
<evidence type="ECO:0000313" key="1">
    <source>
        <dbReference type="EMBL" id="EAR62505.1"/>
    </source>
</evidence>
<gene>
    <name evidence="1" type="ORF">MED92_05288</name>
</gene>
<dbReference type="InterPro" id="IPR054222">
    <property type="entry name" value="DUF6942"/>
</dbReference>
<dbReference type="Proteomes" id="UP000002171">
    <property type="component" value="Unassembled WGS sequence"/>
</dbReference>
<protein>
    <submittedName>
        <fullName evidence="1">Uncharacterized protein</fullName>
    </submittedName>
</protein>
<evidence type="ECO:0000313" key="2">
    <source>
        <dbReference type="Proteomes" id="UP000002171"/>
    </source>
</evidence>
<dbReference type="Pfam" id="PF22098">
    <property type="entry name" value="DUF6942"/>
    <property type="match status" value="1"/>
</dbReference>
<comment type="caution">
    <text evidence="1">The sequence shown here is derived from an EMBL/GenBank/DDBJ whole genome shotgun (WGS) entry which is preliminary data.</text>
</comment>